<dbReference type="InterPro" id="IPR018212">
    <property type="entry name" value="Na/solute_symporter_CS"/>
</dbReference>
<keyword evidence="9" id="KW-0406">Ion transport</keyword>
<feature type="transmembrane region" description="Helical" evidence="15">
    <location>
        <begin position="369"/>
        <end position="387"/>
    </location>
</feature>
<evidence type="ECO:0000256" key="2">
    <source>
        <dbReference type="ARBA" id="ARBA00006434"/>
    </source>
</evidence>
<keyword evidence="12" id="KW-0739">Sodium transport</keyword>
<evidence type="ECO:0000256" key="15">
    <source>
        <dbReference type="SAM" id="Phobius"/>
    </source>
</evidence>
<keyword evidence="8" id="KW-0915">Sodium</keyword>
<evidence type="ECO:0000256" key="11">
    <source>
        <dbReference type="ARBA" id="ARBA00023180"/>
    </source>
</evidence>
<accession>A0ABZ0GIJ6</accession>
<dbReference type="InterPro" id="IPR051163">
    <property type="entry name" value="Sodium:Solute_Symporter_SSF"/>
</dbReference>
<feature type="transmembrane region" description="Helical" evidence="15">
    <location>
        <begin position="155"/>
        <end position="176"/>
    </location>
</feature>
<dbReference type="PROSITE" id="PS50283">
    <property type="entry name" value="NA_SOLUT_SYMP_3"/>
    <property type="match status" value="1"/>
</dbReference>
<proteinExistence type="inferred from homology"/>
<comment type="similarity">
    <text evidence="2 14">Belongs to the sodium:solute symporter (SSF) (TC 2.A.21) family.</text>
</comment>
<dbReference type="InterPro" id="IPR038377">
    <property type="entry name" value="Na/Glc_symporter_sf"/>
</dbReference>
<evidence type="ECO:0000256" key="8">
    <source>
        <dbReference type="ARBA" id="ARBA00023053"/>
    </source>
</evidence>
<keyword evidence="4" id="KW-1003">Cell membrane</keyword>
<dbReference type="InterPro" id="IPR001734">
    <property type="entry name" value="Na/solute_symporter"/>
</dbReference>
<evidence type="ECO:0000256" key="6">
    <source>
        <dbReference type="ARBA" id="ARBA00022847"/>
    </source>
</evidence>
<evidence type="ECO:0000256" key="10">
    <source>
        <dbReference type="ARBA" id="ARBA00023136"/>
    </source>
</evidence>
<reference evidence="16 17" key="1">
    <citation type="submission" date="2023-09" db="EMBL/GenBank/DDBJ databases">
        <authorList>
            <person name="Qi X."/>
        </authorList>
    </citation>
    <scope>NUCLEOTIDE SEQUENCE [LARGE SCALE GENOMIC DNA]</scope>
    <source>
        <strain evidence="16 17">S1-1</strain>
    </source>
</reference>
<keyword evidence="17" id="KW-1185">Reference proteome</keyword>
<evidence type="ECO:0000313" key="17">
    <source>
        <dbReference type="Proteomes" id="UP001301442"/>
    </source>
</evidence>
<keyword evidence="10 15" id="KW-0472">Membrane</keyword>
<dbReference type="CDD" id="cd11477">
    <property type="entry name" value="SLC5sbd_u1"/>
    <property type="match status" value="1"/>
</dbReference>
<dbReference type="Pfam" id="PF00474">
    <property type="entry name" value="SSF"/>
    <property type="match status" value="1"/>
</dbReference>
<organism evidence="16 17">
    <name type="scientific">Thalassotalea fonticola</name>
    <dbReference type="NCBI Taxonomy" id="3065649"/>
    <lineage>
        <taxon>Bacteria</taxon>
        <taxon>Pseudomonadati</taxon>
        <taxon>Pseudomonadota</taxon>
        <taxon>Gammaproteobacteria</taxon>
        <taxon>Alteromonadales</taxon>
        <taxon>Colwelliaceae</taxon>
        <taxon>Thalassotalea</taxon>
    </lineage>
</organism>
<name>A0ABZ0GIJ6_9GAMM</name>
<feature type="transmembrane region" description="Helical" evidence="15">
    <location>
        <begin position="275"/>
        <end position="295"/>
    </location>
</feature>
<keyword evidence="6" id="KW-0769">Symport</keyword>
<evidence type="ECO:0000256" key="9">
    <source>
        <dbReference type="ARBA" id="ARBA00023065"/>
    </source>
</evidence>
<dbReference type="PANTHER" id="PTHR42985:SF40">
    <property type="entry name" value="LD47995P-RELATED"/>
    <property type="match status" value="1"/>
</dbReference>
<dbReference type="RefSeq" id="WP_348394565.1">
    <property type="nucleotide sequence ID" value="NZ_CP136600.1"/>
</dbReference>
<feature type="transmembrane region" description="Helical" evidence="15">
    <location>
        <begin position="233"/>
        <end position="254"/>
    </location>
</feature>
<dbReference type="EMBL" id="CP136600">
    <property type="protein sequence ID" value="WOH35749.1"/>
    <property type="molecule type" value="Genomic_DNA"/>
</dbReference>
<feature type="transmembrane region" description="Helical" evidence="15">
    <location>
        <begin position="315"/>
        <end position="336"/>
    </location>
</feature>
<evidence type="ECO:0000256" key="5">
    <source>
        <dbReference type="ARBA" id="ARBA00022692"/>
    </source>
</evidence>
<keyword evidence="3" id="KW-0813">Transport</keyword>
<evidence type="ECO:0000256" key="4">
    <source>
        <dbReference type="ARBA" id="ARBA00022475"/>
    </source>
</evidence>
<keyword evidence="5 15" id="KW-0812">Transmembrane</keyword>
<sequence length="511" mass="55471">MQLLDWVALVVFFLVMVGIGFNAYKRISGSKDFYVAGGGLPWWLAGVSHHVSGYSGVVFTGYAAIAYATGFNLYIWWALNVSLACFVGALLVVPRWARLRKALNIQSPTEYLKLRYDVKTQQIIAWLGVVLKLLDTAAKYAAIGVILYGFAGVPIHYGILIAGFVAMLYVTVGGLWADTMNDFFQFMVQVAAGVAMFFIIQSELGAVGTDYLSMWDQLPVGSGNWFNGEYTPMFFISFSLVIFLSYTGGTWNLASRFIASPSGSHARKAMFLSSALYLIWPLILFAPIWASPILIPNLELSQQTQIYSILTLQYLPAGLVGIVLASMFAATLSMVASDANAISSVLSRDILPLISNKFQNKNGETPLKVARLVTFTFTVATIIIALNNDYFGGIIGLIIVWFGGLIGPASIPMVLGLLPFYKYCGPKSALGSMAVGLAVFVGTRLFITDPSMALAVGGPVSSSLLFFSLAAVVNRKHAVKPEIEELMMKLSADDTNDANDADNTLELAENR</sequence>
<keyword evidence="11" id="KW-0325">Glycoprotein</keyword>
<dbReference type="PANTHER" id="PTHR42985">
    <property type="entry name" value="SODIUM-COUPLED MONOCARBOXYLATE TRANSPORTER"/>
    <property type="match status" value="1"/>
</dbReference>
<dbReference type="Gene3D" id="1.20.1730.10">
    <property type="entry name" value="Sodium/glucose cotransporter"/>
    <property type="match status" value="1"/>
</dbReference>
<evidence type="ECO:0000256" key="7">
    <source>
        <dbReference type="ARBA" id="ARBA00022989"/>
    </source>
</evidence>
<feature type="transmembrane region" description="Helical" evidence="15">
    <location>
        <begin position="430"/>
        <end position="447"/>
    </location>
</feature>
<feature type="transmembrane region" description="Helical" evidence="15">
    <location>
        <begin position="74"/>
        <end position="93"/>
    </location>
</feature>
<evidence type="ECO:0000256" key="1">
    <source>
        <dbReference type="ARBA" id="ARBA00004651"/>
    </source>
</evidence>
<feature type="transmembrane region" description="Helical" evidence="15">
    <location>
        <begin position="393"/>
        <end position="418"/>
    </location>
</feature>
<dbReference type="Proteomes" id="UP001301442">
    <property type="component" value="Chromosome"/>
</dbReference>
<feature type="transmembrane region" description="Helical" evidence="15">
    <location>
        <begin position="453"/>
        <end position="473"/>
    </location>
</feature>
<keyword evidence="7 15" id="KW-1133">Transmembrane helix</keyword>
<evidence type="ECO:0000256" key="13">
    <source>
        <dbReference type="ARBA" id="ARBA00036099"/>
    </source>
</evidence>
<evidence type="ECO:0000256" key="12">
    <source>
        <dbReference type="ARBA" id="ARBA00023201"/>
    </source>
</evidence>
<feature type="transmembrane region" description="Helical" evidence="15">
    <location>
        <begin position="6"/>
        <end position="24"/>
    </location>
</feature>
<comment type="subcellular location">
    <subcellularLocation>
        <location evidence="1">Cell membrane</location>
        <topology evidence="1">Multi-pass membrane protein</topology>
    </subcellularLocation>
</comment>
<feature type="transmembrane region" description="Helical" evidence="15">
    <location>
        <begin position="123"/>
        <end position="149"/>
    </location>
</feature>
<comment type="catalytic activity">
    <reaction evidence="13">
        <text>iodide(out) + 2 Na(+)(out) = iodide(in) + 2 Na(+)(in)</text>
        <dbReference type="Rhea" id="RHEA:71207"/>
        <dbReference type="ChEBI" id="CHEBI:16382"/>
        <dbReference type="ChEBI" id="CHEBI:29101"/>
    </reaction>
</comment>
<evidence type="ECO:0000256" key="14">
    <source>
        <dbReference type="RuleBase" id="RU362091"/>
    </source>
</evidence>
<protein>
    <submittedName>
        <fullName evidence="16">Sodium:solute symporter family protein</fullName>
    </submittedName>
</protein>
<dbReference type="PROSITE" id="PS00456">
    <property type="entry name" value="NA_SOLUT_SYMP_1"/>
    <property type="match status" value="1"/>
</dbReference>
<evidence type="ECO:0000256" key="3">
    <source>
        <dbReference type="ARBA" id="ARBA00022448"/>
    </source>
</evidence>
<feature type="transmembrane region" description="Helical" evidence="15">
    <location>
        <begin position="51"/>
        <end position="68"/>
    </location>
</feature>
<evidence type="ECO:0000313" key="16">
    <source>
        <dbReference type="EMBL" id="WOH35749.1"/>
    </source>
</evidence>
<gene>
    <name evidence="16" type="ORF">RI844_10175</name>
</gene>